<reference evidence="3" key="1">
    <citation type="journal article" date="2023" name="Insect Mol. Biol.">
        <title>Genome sequencing provides insights into the evolution of gene families encoding plant cell wall-degrading enzymes in longhorned beetles.</title>
        <authorList>
            <person name="Shin N.R."/>
            <person name="Okamura Y."/>
            <person name="Kirsch R."/>
            <person name="Pauchet Y."/>
        </authorList>
    </citation>
    <scope>NUCLEOTIDE SEQUENCE</scope>
    <source>
        <strain evidence="3">RBIC_L_NR</strain>
    </source>
</reference>
<dbReference type="Proteomes" id="UP001162156">
    <property type="component" value="Unassembled WGS sequence"/>
</dbReference>
<dbReference type="GO" id="GO:1902388">
    <property type="term" value="F:ceramide 1-phosphate transfer activity"/>
    <property type="evidence" value="ECO:0007669"/>
    <property type="project" value="TreeGrafter"/>
</dbReference>
<comment type="caution">
    <text evidence="3">The sequence shown here is derived from an EMBL/GenBank/DDBJ whole genome shotgun (WGS) entry which is preliminary data.</text>
</comment>
<dbReference type="GO" id="GO:1902387">
    <property type="term" value="F:ceramide 1-phosphate binding"/>
    <property type="evidence" value="ECO:0007669"/>
    <property type="project" value="TreeGrafter"/>
</dbReference>
<dbReference type="AlphaFoldDB" id="A0AAV8XUT0"/>
<dbReference type="GO" id="GO:0016020">
    <property type="term" value="C:membrane"/>
    <property type="evidence" value="ECO:0007669"/>
    <property type="project" value="TreeGrafter"/>
</dbReference>
<dbReference type="SUPFAM" id="SSF110004">
    <property type="entry name" value="Glycolipid transfer protein, GLTP"/>
    <property type="match status" value="1"/>
</dbReference>
<evidence type="ECO:0000313" key="4">
    <source>
        <dbReference type="Proteomes" id="UP001162156"/>
    </source>
</evidence>
<dbReference type="InterPro" id="IPR036497">
    <property type="entry name" value="GLTP_sf"/>
</dbReference>
<keyword evidence="1" id="KW-0813">Transport</keyword>
<organism evidence="3 4">
    <name type="scientific">Rhamnusium bicolor</name>
    <dbReference type="NCBI Taxonomy" id="1586634"/>
    <lineage>
        <taxon>Eukaryota</taxon>
        <taxon>Metazoa</taxon>
        <taxon>Ecdysozoa</taxon>
        <taxon>Arthropoda</taxon>
        <taxon>Hexapoda</taxon>
        <taxon>Insecta</taxon>
        <taxon>Pterygota</taxon>
        <taxon>Neoptera</taxon>
        <taxon>Endopterygota</taxon>
        <taxon>Coleoptera</taxon>
        <taxon>Polyphaga</taxon>
        <taxon>Cucujiformia</taxon>
        <taxon>Chrysomeloidea</taxon>
        <taxon>Cerambycidae</taxon>
        <taxon>Lepturinae</taxon>
        <taxon>Rhagiini</taxon>
        <taxon>Rhamnusium</taxon>
    </lineage>
</organism>
<evidence type="ECO:0000256" key="1">
    <source>
        <dbReference type="ARBA" id="ARBA00022448"/>
    </source>
</evidence>
<dbReference type="Pfam" id="PF08718">
    <property type="entry name" value="GLTP"/>
    <property type="match status" value="1"/>
</dbReference>
<sequence>MSVANGAIPSEETKTVFSILPAQFPNADEKIKTKEFLEASSAAVTLVETFGKVFSPVIYDMSGNIKKITNKYEEDIEKHEYLEEMILKEKDTGKLIATDALLWLRRALHFLCSFFQSVVDDTLSERCSQDLTPFIKSAYSETLEPHHGWLGTQLFNVLSRFIPNRTNLIYTLALERYNQDTYVIRDMQAYTAKMMDCVRRLIQFYKDHNLES</sequence>
<proteinExistence type="predicted"/>
<keyword evidence="4" id="KW-1185">Reference proteome</keyword>
<evidence type="ECO:0000259" key="2">
    <source>
        <dbReference type="Pfam" id="PF08718"/>
    </source>
</evidence>
<dbReference type="FunFam" id="1.10.3520.10:FF:000001">
    <property type="entry name" value="Pleckstrin domain-containing family A member 8"/>
    <property type="match status" value="1"/>
</dbReference>
<name>A0AAV8XUT0_9CUCU</name>
<dbReference type="PANTHER" id="PTHR10219:SF25">
    <property type="entry name" value="PLECKSTRIN HOMOLOGY DOMAIN-CONTAINING FAMILY A MEMBER 8"/>
    <property type="match status" value="1"/>
</dbReference>
<dbReference type="InterPro" id="IPR014830">
    <property type="entry name" value="Glycolipid_transfer_prot_dom"/>
</dbReference>
<feature type="domain" description="Glycolipid transfer protein" evidence="2">
    <location>
        <begin position="31"/>
        <end position="172"/>
    </location>
</feature>
<accession>A0AAV8XUT0</accession>
<gene>
    <name evidence="3" type="ORF">NQ314_010119</name>
</gene>
<dbReference type="PANTHER" id="PTHR10219">
    <property type="entry name" value="GLYCOLIPID TRANSFER PROTEIN-RELATED"/>
    <property type="match status" value="1"/>
</dbReference>
<dbReference type="EMBL" id="JANEYF010002788">
    <property type="protein sequence ID" value="KAJ8942219.1"/>
    <property type="molecule type" value="Genomic_DNA"/>
</dbReference>
<protein>
    <recommendedName>
        <fullName evidence="2">Glycolipid transfer protein domain-containing protein</fullName>
    </recommendedName>
</protein>
<evidence type="ECO:0000313" key="3">
    <source>
        <dbReference type="EMBL" id="KAJ8942219.1"/>
    </source>
</evidence>
<dbReference type="Gene3D" id="1.10.3520.10">
    <property type="entry name" value="Glycolipid transfer protein"/>
    <property type="match status" value="1"/>
</dbReference>
<dbReference type="GO" id="GO:0005829">
    <property type="term" value="C:cytosol"/>
    <property type="evidence" value="ECO:0007669"/>
    <property type="project" value="TreeGrafter"/>
</dbReference>